<dbReference type="InterPro" id="IPR006653">
    <property type="entry name" value="Trp_synth_b_CS"/>
</dbReference>
<dbReference type="OrthoDB" id="10050244at2759"/>
<dbReference type="UniPathway" id="UPA00035">
    <property type="reaction ID" value="UER00044"/>
</dbReference>
<evidence type="ECO:0000256" key="4">
    <source>
        <dbReference type="ARBA" id="ARBA00006095"/>
    </source>
</evidence>
<comment type="catalytic activity">
    <reaction evidence="12 13">
        <text>(1S,2R)-1-C-(indol-3-yl)glycerol 3-phosphate + L-serine = D-glyceraldehyde 3-phosphate + L-tryptophan + H2O</text>
        <dbReference type="Rhea" id="RHEA:10532"/>
        <dbReference type="ChEBI" id="CHEBI:15377"/>
        <dbReference type="ChEBI" id="CHEBI:33384"/>
        <dbReference type="ChEBI" id="CHEBI:57912"/>
        <dbReference type="ChEBI" id="CHEBI:58866"/>
        <dbReference type="ChEBI" id="CHEBI:59776"/>
        <dbReference type="EC" id="4.2.1.20"/>
    </reaction>
</comment>
<evidence type="ECO:0000256" key="11">
    <source>
        <dbReference type="ARBA" id="ARBA00023239"/>
    </source>
</evidence>
<dbReference type="Proteomes" id="UP000799750">
    <property type="component" value="Unassembled WGS sequence"/>
</dbReference>
<dbReference type="HAMAP" id="MF_00133">
    <property type="entry name" value="Trp_synth_beta"/>
    <property type="match status" value="1"/>
</dbReference>
<keyword evidence="7 13" id="KW-0028">Amino-acid biosynthesis</keyword>
<evidence type="ECO:0000313" key="15">
    <source>
        <dbReference type="EMBL" id="KAF2498087.1"/>
    </source>
</evidence>
<accession>A0A6A6R3V2</accession>
<dbReference type="GO" id="GO:0004834">
    <property type="term" value="F:tryptophan synthase activity"/>
    <property type="evidence" value="ECO:0007669"/>
    <property type="project" value="UniProtKB-EC"/>
</dbReference>
<dbReference type="FunFam" id="3.40.50.1100:FF:000001">
    <property type="entry name" value="Tryptophan synthase beta chain"/>
    <property type="match status" value="1"/>
</dbReference>
<evidence type="ECO:0000256" key="5">
    <source>
        <dbReference type="ARBA" id="ARBA00012043"/>
    </source>
</evidence>
<gene>
    <name evidence="15" type="ORF">BU16DRAFT_525645</name>
</gene>
<dbReference type="SUPFAM" id="SSF53686">
    <property type="entry name" value="Tryptophan synthase beta subunit-like PLP-dependent enzymes"/>
    <property type="match status" value="1"/>
</dbReference>
<dbReference type="InterPro" id="IPR023026">
    <property type="entry name" value="Trp_synth_beta/beta-like"/>
</dbReference>
<dbReference type="PROSITE" id="PS00168">
    <property type="entry name" value="TRP_SYNTHASE_BETA"/>
    <property type="match status" value="1"/>
</dbReference>
<evidence type="ECO:0000256" key="12">
    <source>
        <dbReference type="ARBA" id="ARBA00049047"/>
    </source>
</evidence>
<comment type="similarity">
    <text evidence="3">In the C-terminal section; belongs to the TrpB family.</text>
</comment>
<keyword evidence="10 13" id="KW-0057">Aromatic amino acid biosynthesis</keyword>
<comment type="similarity">
    <text evidence="4">In the N-terminal section; belongs to the TrpA family.</text>
</comment>
<protein>
    <recommendedName>
        <fullName evidence="6 13">Tryptophan synthase</fullName>
        <ecNumber evidence="5 13">4.2.1.20</ecNumber>
    </recommendedName>
</protein>
<comment type="pathway">
    <text evidence="2 13">Amino-acid biosynthesis; L-tryptophan biosynthesis; L-tryptophan from chorismate: step 5/5.</text>
</comment>
<keyword evidence="16" id="KW-1185">Reference proteome</keyword>
<dbReference type="InterPro" id="IPR018204">
    <property type="entry name" value="Trp_synthase_alpha_AS"/>
</dbReference>
<dbReference type="PANTHER" id="PTHR48077">
    <property type="entry name" value="TRYPTOPHAN SYNTHASE-RELATED"/>
    <property type="match status" value="1"/>
</dbReference>
<name>A0A6A6R3V2_9PEZI</name>
<dbReference type="FunFam" id="3.40.50.1100:FF:000004">
    <property type="entry name" value="Tryptophan synthase beta chain"/>
    <property type="match status" value="1"/>
</dbReference>
<evidence type="ECO:0000256" key="3">
    <source>
        <dbReference type="ARBA" id="ARBA00005761"/>
    </source>
</evidence>
<dbReference type="GO" id="GO:0005737">
    <property type="term" value="C:cytoplasm"/>
    <property type="evidence" value="ECO:0007669"/>
    <property type="project" value="TreeGrafter"/>
</dbReference>
<organism evidence="15 16">
    <name type="scientific">Lophium mytilinum</name>
    <dbReference type="NCBI Taxonomy" id="390894"/>
    <lineage>
        <taxon>Eukaryota</taxon>
        <taxon>Fungi</taxon>
        <taxon>Dikarya</taxon>
        <taxon>Ascomycota</taxon>
        <taxon>Pezizomycotina</taxon>
        <taxon>Dothideomycetes</taxon>
        <taxon>Pleosporomycetidae</taxon>
        <taxon>Mytilinidiales</taxon>
        <taxon>Mytilinidiaceae</taxon>
        <taxon>Lophium</taxon>
    </lineage>
</organism>
<dbReference type="NCBIfam" id="TIGR00262">
    <property type="entry name" value="trpA"/>
    <property type="match status" value="1"/>
</dbReference>
<dbReference type="CDD" id="cd06446">
    <property type="entry name" value="Trp-synth_B"/>
    <property type="match status" value="1"/>
</dbReference>
<evidence type="ECO:0000256" key="6">
    <source>
        <dbReference type="ARBA" id="ARBA00018724"/>
    </source>
</evidence>
<sequence length="722" mass="77307">MEGIKQTFAQCKKEGRSALVTYVTAGFPTIQETPDILLGMEAGGADLIELGMPFTDPIGDGPTIQKSNTIALRNGVTTEICLQMVRDARKRGLKAPVVLMGYYNPLLSYGEEKMLKDAREAGVNGFIIVDLPPEEAVRFRNYCTKAGLSYVPLIAPATSEKRMKMLCKIADSFIYVVSRMGVTGATGTMNAALPELLERVRKWSGNKYAAVGFGVSTRDHYLSVGKIADGVVIGSQIVTEVGNASAGQGAKAVEEYCSKITGRQAGQNGTTREVGIIETLAEAKEPTGVTVDKVITDADTPDGPGLVDQIDALNSNGTADPAATPSRFGEFGGQYVPEALMDCLTELEAAFDEAKDDPKFWEEYRSYYPFMGRPGQLHEAERLTEHAGGAKIWLKREDLNHTGSHKINNAVGQILLARRLGKTEIIAETGAGQHGVATATVCAKFGMKCTIYMGAEDVRRQALNVFRIKLLGAQVIAVEAGSQTLRDAVNEALRAWVVNLSTTHYIIGSAIGPHPFPTIVRTFQSIIGNETKEQMQAKKGKLPDAVVACVGGGSNAVGMFYPFANDPSVKLLGVEAGGDGLDTDRHSATLTGGSKGVLHGVRTYVLQNKHGQIADTHSVSAGLDYPGVGPELSSWKDSDRAKFIAATDAEAFLGFRLISQLEGIIPALETAHAVFGAIELAKTMRKDHDVVICVSGRGDKDVQSVADELPKLGPIIGWDLRF</sequence>
<evidence type="ECO:0000256" key="2">
    <source>
        <dbReference type="ARBA" id="ARBA00004733"/>
    </source>
</evidence>
<evidence type="ECO:0000256" key="10">
    <source>
        <dbReference type="ARBA" id="ARBA00023141"/>
    </source>
</evidence>
<evidence type="ECO:0000313" key="16">
    <source>
        <dbReference type="Proteomes" id="UP000799750"/>
    </source>
</evidence>
<dbReference type="FunFam" id="3.20.20.70:FF:000151">
    <property type="entry name" value="Tryptophan synthase"/>
    <property type="match status" value="1"/>
</dbReference>
<proteinExistence type="inferred from homology"/>
<dbReference type="InterPro" id="IPR006654">
    <property type="entry name" value="Trp_synth_beta"/>
</dbReference>
<dbReference type="EMBL" id="MU004186">
    <property type="protein sequence ID" value="KAF2498087.1"/>
    <property type="molecule type" value="Genomic_DNA"/>
</dbReference>
<dbReference type="HAMAP" id="MF_00131">
    <property type="entry name" value="Trp_synth_alpha"/>
    <property type="match status" value="1"/>
</dbReference>
<dbReference type="InterPro" id="IPR011060">
    <property type="entry name" value="RibuloseP-bd_barrel"/>
</dbReference>
<dbReference type="SUPFAM" id="SSF51366">
    <property type="entry name" value="Ribulose-phoshate binding barrel"/>
    <property type="match status" value="1"/>
</dbReference>
<dbReference type="NCBIfam" id="TIGR00263">
    <property type="entry name" value="trpB"/>
    <property type="match status" value="1"/>
</dbReference>
<dbReference type="CDD" id="cd04724">
    <property type="entry name" value="Tryptophan_synthase_alpha"/>
    <property type="match status" value="1"/>
</dbReference>
<keyword evidence="11 13" id="KW-0456">Lyase</keyword>
<reference evidence="15" key="1">
    <citation type="journal article" date="2020" name="Stud. Mycol.">
        <title>101 Dothideomycetes genomes: a test case for predicting lifestyles and emergence of pathogens.</title>
        <authorList>
            <person name="Haridas S."/>
            <person name="Albert R."/>
            <person name="Binder M."/>
            <person name="Bloem J."/>
            <person name="Labutti K."/>
            <person name="Salamov A."/>
            <person name="Andreopoulos B."/>
            <person name="Baker S."/>
            <person name="Barry K."/>
            <person name="Bills G."/>
            <person name="Bluhm B."/>
            <person name="Cannon C."/>
            <person name="Castanera R."/>
            <person name="Culley D."/>
            <person name="Daum C."/>
            <person name="Ezra D."/>
            <person name="Gonzalez J."/>
            <person name="Henrissat B."/>
            <person name="Kuo A."/>
            <person name="Liang C."/>
            <person name="Lipzen A."/>
            <person name="Lutzoni F."/>
            <person name="Magnuson J."/>
            <person name="Mondo S."/>
            <person name="Nolan M."/>
            <person name="Ohm R."/>
            <person name="Pangilinan J."/>
            <person name="Park H.-J."/>
            <person name="Ramirez L."/>
            <person name="Alfaro M."/>
            <person name="Sun H."/>
            <person name="Tritt A."/>
            <person name="Yoshinaga Y."/>
            <person name="Zwiers L.-H."/>
            <person name="Turgeon B."/>
            <person name="Goodwin S."/>
            <person name="Spatafora J."/>
            <person name="Crous P."/>
            <person name="Grigoriev I."/>
        </authorList>
    </citation>
    <scope>NUCLEOTIDE SEQUENCE</scope>
    <source>
        <strain evidence="15">CBS 269.34</strain>
    </source>
</reference>
<evidence type="ECO:0000256" key="1">
    <source>
        <dbReference type="ARBA" id="ARBA00001933"/>
    </source>
</evidence>
<dbReference type="Pfam" id="PF00291">
    <property type="entry name" value="PALP"/>
    <property type="match status" value="1"/>
</dbReference>
<feature type="domain" description="Tryptophan synthase beta chain-like PALP" evidence="14">
    <location>
        <begin position="374"/>
        <end position="696"/>
    </location>
</feature>
<dbReference type="InterPro" id="IPR002028">
    <property type="entry name" value="Trp_synthase_suA"/>
</dbReference>
<dbReference type="InterPro" id="IPR013785">
    <property type="entry name" value="Aldolase_TIM"/>
</dbReference>
<dbReference type="AlphaFoldDB" id="A0A6A6R3V2"/>
<evidence type="ECO:0000259" key="14">
    <source>
        <dbReference type="Pfam" id="PF00291"/>
    </source>
</evidence>
<dbReference type="InterPro" id="IPR036052">
    <property type="entry name" value="TrpB-like_PALP_sf"/>
</dbReference>
<evidence type="ECO:0000256" key="7">
    <source>
        <dbReference type="ARBA" id="ARBA00022605"/>
    </source>
</evidence>
<dbReference type="Gene3D" id="3.20.20.70">
    <property type="entry name" value="Aldolase class I"/>
    <property type="match status" value="1"/>
</dbReference>
<dbReference type="PANTHER" id="PTHR48077:SF3">
    <property type="entry name" value="TRYPTOPHAN SYNTHASE"/>
    <property type="match status" value="1"/>
</dbReference>
<evidence type="ECO:0000256" key="9">
    <source>
        <dbReference type="ARBA" id="ARBA00022898"/>
    </source>
</evidence>
<dbReference type="InterPro" id="IPR001926">
    <property type="entry name" value="TrpB-like_PALP"/>
</dbReference>
<dbReference type="PROSITE" id="PS00167">
    <property type="entry name" value="TRP_SYNTHASE_ALPHA"/>
    <property type="match status" value="1"/>
</dbReference>
<evidence type="ECO:0000256" key="8">
    <source>
        <dbReference type="ARBA" id="ARBA00022822"/>
    </source>
</evidence>
<keyword evidence="9 13" id="KW-0663">Pyridoxal phosphate</keyword>
<dbReference type="Pfam" id="PF00290">
    <property type="entry name" value="Trp_syntA"/>
    <property type="match status" value="1"/>
</dbReference>
<dbReference type="EC" id="4.2.1.20" evidence="5 13"/>
<keyword evidence="8 13" id="KW-0822">Tryptophan biosynthesis</keyword>
<dbReference type="Gene3D" id="3.40.50.1100">
    <property type="match status" value="2"/>
</dbReference>
<comment type="cofactor">
    <cofactor evidence="1 13">
        <name>pyridoxal 5'-phosphate</name>
        <dbReference type="ChEBI" id="CHEBI:597326"/>
    </cofactor>
</comment>
<evidence type="ECO:0000256" key="13">
    <source>
        <dbReference type="RuleBase" id="RU003663"/>
    </source>
</evidence>